<evidence type="ECO:0000313" key="9">
    <source>
        <dbReference type="Proteomes" id="UP001381693"/>
    </source>
</evidence>
<evidence type="ECO:0000256" key="1">
    <source>
        <dbReference type="ARBA" id="ARBA00004613"/>
    </source>
</evidence>
<feature type="disulfide bond" evidence="7">
    <location>
        <begin position="30"/>
        <end position="46"/>
    </location>
</feature>
<gene>
    <name evidence="8" type="ORF">SK128_016279</name>
</gene>
<dbReference type="Pfam" id="PF01147">
    <property type="entry name" value="Crust_neurohorm"/>
    <property type="match status" value="1"/>
</dbReference>
<reference evidence="8 9" key="1">
    <citation type="submission" date="2023-11" db="EMBL/GenBank/DDBJ databases">
        <title>Halocaridina rubra genome assembly.</title>
        <authorList>
            <person name="Smith C."/>
        </authorList>
    </citation>
    <scope>NUCLEOTIDE SEQUENCE [LARGE SCALE GENOMIC DNA]</scope>
    <source>
        <strain evidence="8">EP-1</strain>
        <tissue evidence="8">Whole</tissue>
    </source>
</reference>
<dbReference type="InterPro" id="IPR001166">
    <property type="entry name" value="Hyperglycemic"/>
</dbReference>
<keyword evidence="5 7" id="KW-1015">Disulfide bond</keyword>
<protein>
    <submittedName>
        <fullName evidence="8">Uncharacterized protein</fullName>
    </submittedName>
</protein>
<dbReference type="GO" id="GO:0005184">
    <property type="term" value="F:neuropeptide hormone activity"/>
    <property type="evidence" value="ECO:0007669"/>
    <property type="project" value="InterPro"/>
</dbReference>
<feature type="disulfide bond" evidence="7">
    <location>
        <begin position="13"/>
        <end position="50"/>
    </location>
</feature>
<dbReference type="PROSITE" id="PS01250">
    <property type="entry name" value="CHH_MIH_GIH"/>
    <property type="match status" value="1"/>
</dbReference>
<dbReference type="Proteomes" id="UP001381693">
    <property type="component" value="Unassembled WGS sequence"/>
</dbReference>
<keyword evidence="6" id="KW-0527">Neuropeptide</keyword>
<keyword evidence="4" id="KW-0372">Hormone</keyword>
<dbReference type="PRINTS" id="PR00550">
    <property type="entry name" value="HYPRGLYCEMIC"/>
</dbReference>
<dbReference type="EMBL" id="JAXCGZ010023456">
    <property type="protein sequence ID" value="KAK7008550.1"/>
    <property type="molecule type" value="Genomic_DNA"/>
</dbReference>
<dbReference type="InterPro" id="IPR001262">
    <property type="entry name" value="Hyperglycemic2"/>
</dbReference>
<comment type="subcellular location">
    <subcellularLocation>
        <location evidence="1">Secreted</location>
    </subcellularLocation>
</comment>
<evidence type="ECO:0000256" key="4">
    <source>
        <dbReference type="ARBA" id="ARBA00022702"/>
    </source>
</evidence>
<evidence type="ECO:0000256" key="7">
    <source>
        <dbReference type="PIRSR" id="PIRSR631098-51"/>
    </source>
</evidence>
<name>A0AAN8W916_HALRR</name>
<comment type="caution">
    <text evidence="8">The sequence shown here is derived from an EMBL/GenBank/DDBJ whole genome shotgun (WGS) entry which is preliminary data.</text>
</comment>
<evidence type="ECO:0000256" key="6">
    <source>
        <dbReference type="ARBA" id="ARBA00023320"/>
    </source>
</evidence>
<accession>A0AAN8W916</accession>
<dbReference type="AlphaFoldDB" id="A0AAN8W916"/>
<dbReference type="GO" id="GO:0005576">
    <property type="term" value="C:extracellular region"/>
    <property type="evidence" value="ECO:0007669"/>
    <property type="project" value="UniProtKB-SubCell"/>
</dbReference>
<dbReference type="InterPro" id="IPR031098">
    <property type="entry name" value="Crust_neurohorm"/>
</dbReference>
<feature type="disulfide bond" evidence="7">
    <location>
        <begin position="33"/>
        <end position="59"/>
    </location>
</feature>
<evidence type="ECO:0000256" key="3">
    <source>
        <dbReference type="ARBA" id="ARBA00022525"/>
    </source>
</evidence>
<keyword evidence="3" id="KW-0964">Secreted</keyword>
<dbReference type="Gene3D" id="1.10.2010.10">
    <property type="entry name" value="Crustacean CHH/MIH/GIH neurohormone"/>
    <property type="match status" value="1"/>
</dbReference>
<evidence type="ECO:0000313" key="8">
    <source>
        <dbReference type="EMBL" id="KAK7008550.1"/>
    </source>
</evidence>
<dbReference type="InterPro" id="IPR018251">
    <property type="entry name" value="Crust_neurhormone_CS"/>
</dbReference>
<comment type="similarity">
    <text evidence="2">Belongs to the arthropod CHH/MIH/GIH/VIH hormone family.</text>
</comment>
<dbReference type="SUPFAM" id="SSF81778">
    <property type="entry name" value="Crustacean CHH/MIH/GIH neurohormone"/>
    <property type="match status" value="1"/>
</dbReference>
<dbReference type="InterPro" id="IPR035957">
    <property type="entry name" value="Crust_neurohorm_sf"/>
</dbReference>
<dbReference type="PRINTS" id="PR00549">
    <property type="entry name" value="HYPRGLYCEMC2"/>
</dbReference>
<evidence type="ECO:0000256" key="2">
    <source>
        <dbReference type="ARBA" id="ARBA00005447"/>
    </source>
</evidence>
<dbReference type="GO" id="GO:0007218">
    <property type="term" value="P:neuropeptide signaling pathway"/>
    <property type="evidence" value="ECO:0007669"/>
    <property type="project" value="UniProtKB-KW"/>
</dbReference>
<evidence type="ECO:0000256" key="5">
    <source>
        <dbReference type="ARBA" id="ARBA00023157"/>
    </source>
</evidence>
<sequence>MDQASALYLDDECKGVMGNRDLYEYLAKVCDDCANVYRSHELGQKCRQECFFNKDFVQCALSIERRAEMENLNRAMSIIRAGRK</sequence>
<organism evidence="8 9">
    <name type="scientific">Halocaridina rubra</name>
    <name type="common">Hawaiian red shrimp</name>
    <dbReference type="NCBI Taxonomy" id="373956"/>
    <lineage>
        <taxon>Eukaryota</taxon>
        <taxon>Metazoa</taxon>
        <taxon>Ecdysozoa</taxon>
        <taxon>Arthropoda</taxon>
        <taxon>Crustacea</taxon>
        <taxon>Multicrustacea</taxon>
        <taxon>Malacostraca</taxon>
        <taxon>Eumalacostraca</taxon>
        <taxon>Eucarida</taxon>
        <taxon>Decapoda</taxon>
        <taxon>Pleocyemata</taxon>
        <taxon>Caridea</taxon>
        <taxon>Atyoidea</taxon>
        <taxon>Atyidae</taxon>
        <taxon>Halocaridina</taxon>
    </lineage>
</organism>
<proteinExistence type="inferred from homology"/>
<keyword evidence="9" id="KW-1185">Reference proteome</keyword>